<dbReference type="RefSeq" id="WP_188935814.1">
    <property type="nucleotide sequence ID" value="NZ_BMJC01000005.1"/>
</dbReference>
<reference evidence="2" key="2">
    <citation type="submission" date="2020-09" db="EMBL/GenBank/DDBJ databases">
        <authorList>
            <person name="Sun Q."/>
            <person name="Zhou Y."/>
        </authorList>
    </citation>
    <scope>NUCLEOTIDE SEQUENCE</scope>
    <source>
        <strain evidence="2">CGMCC 1.15448</strain>
    </source>
</reference>
<accession>A0A8J2XV87</accession>
<organism evidence="2 3">
    <name type="scientific">Puia dinghuensis</name>
    <dbReference type="NCBI Taxonomy" id="1792502"/>
    <lineage>
        <taxon>Bacteria</taxon>
        <taxon>Pseudomonadati</taxon>
        <taxon>Bacteroidota</taxon>
        <taxon>Chitinophagia</taxon>
        <taxon>Chitinophagales</taxon>
        <taxon>Chitinophagaceae</taxon>
        <taxon>Puia</taxon>
    </lineage>
</organism>
<dbReference type="EMBL" id="BMJC01000005">
    <property type="protein sequence ID" value="GGB15227.1"/>
    <property type="molecule type" value="Genomic_DNA"/>
</dbReference>
<comment type="caution">
    <text evidence="2">The sequence shown here is derived from an EMBL/GenBank/DDBJ whole genome shotgun (WGS) entry which is preliminary data.</text>
</comment>
<dbReference type="Proteomes" id="UP000607559">
    <property type="component" value="Unassembled WGS sequence"/>
</dbReference>
<keyword evidence="1" id="KW-0812">Transmembrane</keyword>
<evidence type="ECO:0008006" key="4">
    <source>
        <dbReference type="Google" id="ProtNLM"/>
    </source>
</evidence>
<protein>
    <recommendedName>
        <fullName evidence="4">YcxB family protein</fullName>
    </recommendedName>
</protein>
<dbReference type="AlphaFoldDB" id="A0A8J2XV87"/>
<reference evidence="2" key="1">
    <citation type="journal article" date="2014" name="Int. J. Syst. Evol. Microbiol.">
        <title>Complete genome sequence of Corynebacterium casei LMG S-19264T (=DSM 44701T), isolated from a smear-ripened cheese.</title>
        <authorList>
            <consortium name="US DOE Joint Genome Institute (JGI-PGF)"/>
            <person name="Walter F."/>
            <person name="Albersmeier A."/>
            <person name="Kalinowski J."/>
            <person name="Ruckert C."/>
        </authorList>
    </citation>
    <scope>NUCLEOTIDE SEQUENCE</scope>
    <source>
        <strain evidence="2">CGMCC 1.15448</strain>
    </source>
</reference>
<keyword evidence="1" id="KW-1133">Transmembrane helix</keyword>
<feature type="transmembrane region" description="Helical" evidence="1">
    <location>
        <begin position="33"/>
        <end position="54"/>
    </location>
</feature>
<evidence type="ECO:0000313" key="3">
    <source>
        <dbReference type="Proteomes" id="UP000607559"/>
    </source>
</evidence>
<evidence type="ECO:0000256" key="1">
    <source>
        <dbReference type="SAM" id="Phobius"/>
    </source>
</evidence>
<keyword evidence="1" id="KW-0472">Membrane</keyword>
<feature type="transmembrane region" description="Helical" evidence="1">
    <location>
        <begin position="66"/>
        <end position="89"/>
    </location>
</feature>
<name>A0A8J2XV87_9BACT</name>
<proteinExistence type="predicted"/>
<sequence>MQDTFIIPQDFTLGEWYSFAYASLYKSRWMRMVLLFITGINLIPLALEIPSIVLEGKFHPADILTAFIGPLFFLAFMCVGLLVGGPLIFTTKPELVHDITNRFTHWGLEIDTKTKQTSIPWRNLDKLKETKNFYWLDGKKGKPPVLIVIQKRMFASEEHRAAFKAFVTQNLTPP</sequence>
<gene>
    <name evidence="2" type="ORF">GCM10011511_43710</name>
</gene>
<keyword evidence="3" id="KW-1185">Reference proteome</keyword>
<evidence type="ECO:0000313" key="2">
    <source>
        <dbReference type="EMBL" id="GGB15227.1"/>
    </source>
</evidence>